<dbReference type="UniPathway" id="UPA00136">
    <property type="reaction ID" value="UER00200"/>
</dbReference>
<feature type="modified residue" description="N6-(pyridoxal phosphate)lysine" evidence="11">
    <location>
        <position position="36"/>
    </location>
</feature>
<evidence type="ECO:0000256" key="8">
    <source>
        <dbReference type="ARBA" id="ARBA00023192"/>
    </source>
</evidence>
<keyword evidence="7 10" id="KW-0663">Pyridoxal phosphate</keyword>
<dbReference type="GO" id="GO:0004124">
    <property type="term" value="F:cysteine synthase activity"/>
    <property type="evidence" value="ECO:0007669"/>
    <property type="project" value="UniProtKB-EC"/>
</dbReference>
<evidence type="ECO:0000256" key="3">
    <source>
        <dbReference type="ARBA" id="ARBA00007103"/>
    </source>
</evidence>
<dbReference type="STRING" id="84521.SAMN04487994_100618"/>
<dbReference type="OrthoDB" id="9808024at2"/>
<evidence type="ECO:0000259" key="12">
    <source>
        <dbReference type="Pfam" id="PF00291"/>
    </source>
</evidence>
<dbReference type="EC" id="2.5.1.47" evidence="4"/>
<evidence type="ECO:0000256" key="1">
    <source>
        <dbReference type="ARBA" id="ARBA00001933"/>
    </source>
</evidence>
<keyword evidence="8" id="KW-0198">Cysteine biosynthesis</keyword>
<dbReference type="InterPro" id="IPR001926">
    <property type="entry name" value="TrpB-like_PALP"/>
</dbReference>
<dbReference type="InterPro" id="IPR036052">
    <property type="entry name" value="TrpB-like_PALP_sf"/>
</dbReference>
<dbReference type="NCBIfam" id="TIGR01139">
    <property type="entry name" value="cysK"/>
    <property type="match status" value="1"/>
</dbReference>
<gene>
    <name evidence="13" type="primary">cysK</name>
    <name evidence="13" type="ORF">CJ205_04740</name>
</gene>
<dbReference type="InterPro" id="IPR005856">
    <property type="entry name" value="Cys_synth"/>
</dbReference>
<sequence>MKVLETIGGTPLVQLQSIHPNIYVKIEKTNPMSSIKDRPAFQMIHDAIERGELKPGMKIIEPTSGNTGIALAFIGSQLGYEVVITMPETMSQERKDVIRSLGATLILTSGDKGVQGAVDKAKELVKEGGYYMPDQFNNPSNIKSHYKATGPEIYQEKSNIKGFIAGVGTGGTVSGVGKYLKEQNPSIQVWALEPAFSALITKGEAGPHKIQGIGANFIPGNYRPEFIDHVITVTDEEAIEMAKRLAKEEGLFVGISSGANVCGALKMSQQIEGPIVTVLPDTAERYYSTALFNEE</sequence>
<evidence type="ECO:0000313" key="14">
    <source>
        <dbReference type="Proteomes" id="UP000235682"/>
    </source>
</evidence>
<dbReference type="InterPro" id="IPR050214">
    <property type="entry name" value="Cys_Synth/Cystath_Beta-Synth"/>
</dbReference>
<dbReference type="FunFam" id="3.40.50.1100:FF:000006">
    <property type="entry name" value="Cysteine synthase"/>
    <property type="match status" value="1"/>
</dbReference>
<organism evidence="13 14">
    <name type="scientific">Dolosicoccus paucivorans</name>
    <dbReference type="NCBI Taxonomy" id="84521"/>
    <lineage>
        <taxon>Bacteria</taxon>
        <taxon>Bacillati</taxon>
        <taxon>Bacillota</taxon>
        <taxon>Bacilli</taxon>
        <taxon>Lactobacillales</taxon>
        <taxon>Aerococcaceae</taxon>
        <taxon>Dolosicoccus</taxon>
    </lineage>
</organism>
<feature type="binding site" evidence="10">
    <location>
        <position position="66"/>
    </location>
    <ligand>
        <name>pyridoxal 5'-phosphate</name>
        <dbReference type="ChEBI" id="CHEBI:597326"/>
    </ligand>
</feature>
<comment type="cofactor">
    <cofactor evidence="1 10">
        <name>pyridoxal 5'-phosphate</name>
        <dbReference type="ChEBI" id="CHEBI:597326"/>
    </cofactor>
</comment>
<reference evidence="13 14" key="1">
    <citation type="submission" date="2017-09" db="EMBL/GenBank/DDBJ databases">
        <title>Bacterial strain isolated from the female urinary microbiota.</title>
        <authorList>
            <person name="Thomas-White K."/>
            <person name="Kumar N."/>
            <person name="Forster S."/>
            <person name="Putonti C."/>
            <person name="Lawley T."/>
            <person name="Wolfe A.J."/>
        </authorList>
    </citation>
    <scope>NUCLEOTIDE SEQUENCE [LARGE SCALE GENOMIC DNA]</scope>
    <source>
        <strain evidence="13 14">UMB0852</strain>
    </source>
</reference>
<evidence type="ECO:0000256" key="6">
    <source>
        <dbReference type="ARBA" id="ARBA00022679"/>
    </source>
</evidence>
<keyword evidence="14" id="KW-1185">Reference proteome</keyword>
<proteinExistence type="inferred from homology"/>
<dbReference type="GO" id="GO:0006535">
    <property type="term" value="P:cysteine biosynthetic process from serine"/>
    <property type="evidence" value="ECO:0007669"/>
    <property type="project" value="InterPro"/>
</dbReference>
<feature type="domain" description="Tryptophan synthase beta chain-like PALP" evidence="12">
    <location>
        <begin position="4"/>
        <end position="281"/>
    </location>
</feature>
<evidence type="ECO:0000313" key="13">
    <source>
        <dbReference type="EMBL" id="PMC58361.1"/>
    </source>
</evidence>
<dbReference type="PANTHER" id="PTHR10314">
    <property type="entry name" value="CYSTATHIONINE BETA-SYNTHASE"/>
    <property type="match status" value="1"/>
</dbReference>
<feature type="binding site" evidence="10">
    <location>
        <position position="256"/>
    </location>
    <ligand>
        <name>pyridoxal 5'-phosphate</name>
        <dbReference type="ChEBI" id="CHEBI:597326"/>
    </ligand>
</feature>
<dbReference type="Proteomes" id="UP000235682">
    <property type="component" value="Unassembled WGS sequence"/>
</dbReference>
<evidence type="ECO:0000256" key="5">
    <source>
        <dbReference type="ARBA" id="ARBA00022605"/>
    </source>
</evidence>
<dbReference type="CDD" id="cd01561">
    <property type="entry name" value="CBS_like"/>
    <property type="match status" value="1"/>
</dbReference>
<evidence type="ECO:0000256" key="7">
    <source>
        <dbReference type="ARBA" id="ARBA00022898"/>
    </source>
</evidence>
<dbReference type="NCBIfam" id="TIGR01136">
    <property type="entry name" value="cysKM"/>
    <property type="match status" value="1"/>
</dbReference>
<evidence type="ECO:0000256" key="10">
    <source>
        <dbReference type="PIRSR" id="PIRSR605856-50"/>
    </source>
</evidence>
<evidence type="ECO:0000256" key="9">
    <source>
        <dbReference type="ARBA" id="ARBA00047931"/>
    </source>
</evidence>
<accession>A0A2N6SMS1</accession>
<dbReference type="EMBL" id="PNHE01000016">
    <property type="protein sequence ID" value="PMC58361.1"/>
    <property type="molecule type" value="Genomic_DNA"/>
</dbReference>
<dbReference type="InterPro" id="IPR005859">
    <property type="entry name" value="CysK"/>
</dbReference>
<dbReference type="Gene3D" id="3.40.50.1100">
    <property type="match status" value="2"/>
</dbReference>
<name>A0A2N6SMS1_9LACT</name>
<comment type="caution">
    <text evidence="13">The sequence shown here is derived from an EMBL/GenBank/DDBJ whole genome shotgun (WGS) entry which is preliminary data.</text>
</comment>
<evidence type="ECO:0000256" key="4">
    <source>
        <dbReference type="ARBA" id="ARBA00012681"/>
    </source>
</evidence>
<comment type="pathway">
    <text evidence="2">Amino-acid biosynthesis; L-cysteine biosynthesis; L-cysteine from L-serine: step 2/2.</text>
</comment>
<dbReference type="RefSeq" id="WP_102227829.1">
    <property type="nucleotide sequence ID" value="NZ_PNFY01000020.1"/>
</dbReference>
<evidence type="ECO:0000256" key="11">
    <source>
        <dbReference type="PIRSR" id="PIRSR605856-51"/>
    </source>
</evidence>
<feature type="binding site" evidence="10">
    <location>
        <begin position="168"/>
        <end position="172"/>
    </location>
    <ligand>
        <name>pyridoxal 5'-phosphate</name>
        <dbReference type="ChEBI" id="CHEBI:597326"/>
    </ligand>
</feature>
<keyword evidence="6" id="KW-0808">Transferase</keyword>
<comment type="similarity">
    <text evidence="3">Belongs to the cysteine synthase/cystathionine beta-synthase family.</text>
</comment>
<evidence type="ECO:0000256" key="2">
    <source>
        <dbReference type="ARBA" id="ARBA00004962"/>
    </source>
</evidence>
<dbReference type="SUPFAM" id="SSF53686">
    <property type="entry name" value="Tryptophan synthase beta subunit-like PLP-dependent enzymes"/>
    <property type="match status" value="1"/>
</dbReference>
<comment type="catalytic activity">
    <reaction evidence="9">
        <text>O-acetyl-L-serine + hydrogen sulfide = L-cysteine + acetate</text>
        <dbReference type="Rhea" id="RHEA:14829"/>
        <dbReference type="ChEBI" id="CHEBI:29919"/>
        <dbReference type="ChEBI" id="CHEBI:30089"/>
        <dbReference type="ChEBI" id="CHEBI:35235"/>
        <dbReference type="ChEBI" id="CHEBI:58340"/>
        <dbReference type="EC" id="2.5.1.47"/>
    </reaction>
</comment>
<dbReference type="Pfam" id="PF00291">
    <property type="entry name" value="PALP"/>
    <property type="match status" value="1"/>
</dbReference>
<protein>
    <recommendedName>
        <fullName evidence="4">cysteine synthase</fullName>
        <ecNumber evidence="4">2.5.1.47</ecNumber>
    </recommendedName>
</protein>
<keyword evidence="5" id="KW-0028">Amino-acid biosynthesis</keyword>
<dbReference type="AlphaFoldDB" id="A0A2N6SMS1"/>